<organism evidence="1 2">
    <name type="scientific">Candidatus Ordinivivax streblomastigis</name>
    <dbReference type="NCBI Taxonomy" id="2540710"/>
    <lineage>
        <taxon>Bacteria</taxon>
        <taxon>Pseudomonadati</taxon>
        <taxon>Bacteroidota</taxon>
        <taxon>Bacteroidia</taxon>
        <taxon>Bacteroidales</taxon>
        <taxon>Candidatus Ordinivivax</taxon>
    </lineage>
</organism>
<gene>
    <name evidence="1" type="ORF">EZS26_000270</name>
</gene>
<evidence type="ECO:0000313" key="1">
    <source>
        <dbReference type="EMBL" id="KAA6303719.1"/>
    </source>
</evidence>
<name>A0A5M8P5C7_9BACT</name>
<evidence type="ECO:0000313" key="2">
    <source>
        <dbReference type="Proteomes" id="UP000324575"/>
    </source>
</evidence>
<reference evidence="1 2" key="1">
    <citation type="submission" date="2019-03" db="EMBL/GenBank/DDBJ databases">
        <title>Single cell metagenomics reveals metabolic interactions within the superorganism composed of flagellate Streblomastix strix and complex community of Bacteroidetes bacteria on its surface.</title>
        <authorList>
            <person name="Treitli S.C."/>
            <person name="Kolisko M."/>
            <person name="Husnik F."/>
            <person name="Keeling P."/>
            <person name="Hampl V."/>
        </authorList>
    </citation>
    <scope>NUCLEOTIDE SEQUENCE [LARGE SCALE GENOMIC DNA]</scope>
    <source>
        <strain evidence="1">St1</strain>
    </source>
</reference>
<sequence>MASEVEITAKKANEIVESVNIQIGMLKILQIANGDFFSTYGGGQVYVKNLVDALINQELDITVLSFVNKSSEIAFQKLDYKGIDLYEIYQKGEEAIKTLIQQIMPTV</sequence>
<proteinExistence type="predicted"/>
<dbReference type="Proteomes" id="UP000324575">
    <property type="component" value="Unassembled WGS sequence"/>
</dbReference>
<accession>A0A5M8P5C7</accession>
<dbReference type="AlphaFoldDB" id="A0A5M8P5C7"/>
<protein>
    <submittedName>
        <fullName evidence="1">Uncharacterized protein</fullName>
    </submittedName>
</protein>
<dbReference type="EMBL" id="SNRX01000001">
    <property type="protein sequence ID" value="KAA6303719.1"/>
    <property type="molecule type" value="Genomic_DNA"/>
</dbReference>
<comment type="caution">
    <text evidence="1">The sequence shown here is derived from an EMBL/GenBank/DDBJ whole genome shotgun (WGS) entry which is preliminary data.</text>
</comment>